<protein>
    <recommendedName>
        <fullName evidence="4">SD-repeat containing protein B domain-containing protein</fullName>
    </recommendedName>
</protein>
<organism evidence="2 3">
    <name type="scientific">Legionella busanensis</name>
    <dbReference type="NCBI Taxonomy" id="190655"/>
    <lineage>
        <taxon>Bacteria</taxon>
        <taxon>Pseudomonadati</taxon>
        <taxon>Pseudomonadota</taxon>
        <taxon>Gammaproteobacteria</taxon>
        <taxon>Legionellales</taxon>
        <taxon>Legionellaceae</taxon>
        <taxon>Legionella</taxon>
    </lineage>
</organism>
<gene>
    <name evidence="2" type="ORF">NCTC13316_01126</name>
</gene>
<dbReference type="AlphaFoldDB" id="A0A378JI99"/>
<evidence type="ECO:0008006" key="4">
    <source>
        <dbReference type="Google" id="ProtNLM"/>
    </source>
</evidence>
<name>A0A378JI99_9GAMM</name>
<accession>A0A378JI99</accession>
<proteinExistence type="predicted"/>
<feature type="compositionally biased region" description="Low complexity" evidence="1">
    <location>
        <begin position="106"/>
        <end position="115"/>
    </location>
</feature>
<feature type="compositionally biased region" description="Low complexity" evidence="1">
    <location>
        <begin position="122"/>
        <end position="177"/>
    </location>
</feature>
<dbReference type="RefSeq" id="WP_115330700.1">
    <property type="nucleotide sequence ID" value="NZ_CAAAHP010000001.1"/>
</dbReference>
<reference evidence="2 3" key="1">
    <citation type="submission" date="2018-06" db="EMBL/GenBank/DDBJ databases">
        <authorList>
            <consortium name="Pathogen Informatics"/>
            <person name="Doyle S."/>
        </authorList>
    </citation>
    <scope>NUCLEOTIDE SEQUENCE [LARGE SCALE GENOMIC DNA]</scope>
    <source>
        <strain evidence="2 3">NCTC13316</strain>
    </source>
</reference>
<feature type="region of interest" description="Disordered" evidence="1">
    <location>
        <begin position="106"/>
        <end position="177"/>
    </location>
</feature>
<dbReference type="SUPFAM" id="SSF117074">
    <property type="entry name" value="Hypothetical protein PA1324"/>
    <property type="match status" value="1"/>
</dbReference>
<dbReference type="EMBL" id="UGOD01000001">
    <property type="protein sequence ID" value="STX51036.1"/>
    <property type="molecule type" value="Genomic_DNA"/>
</dbReference>
<evidence type="ECO:0000313" key="3">
    <source>
        <dbReference type="Proteomes" id="UP000254794"/>
    </source>
</evidence>
<sequence length="225" mass="22498">MLQAINPPKVSDIGAKGVGVILYQDQGVLGIRDSADVEAGFSLIGDNGAYNFVNIAPGDYWLDVDKGSTDFNIPNYSLTSGNDPRFISIEAGEILHNINFGYSLSGGTTDPAPTTGTGGGSTTTAPAPTTGSGDNTTTAPAPTTGNGGSTTTAPAPTTGSGDNTTTAPAPTTGTGASTIIAPSTPTTAPAATTDTVEAVAPAYDATFIPDSYLDSTSLFIDNIQL</sequence>
<dbReference type="Proteomes" id="UP000254794">
    <property type="component" value="Unassembled WGS sequence"/>
</dbReference>
<keyword evidence="3" id="KW-1185">Reference proteome</keyword>
<evidence type="ECO:0000256" key="1">
    <source>
        <dbReference type="SAM" id="MobiDB-lite"/>
    </source>
</evidence>
<evidence type="ECO:0000313" key="2">
    <source>
        <dbReference type="EMBL" id="STX51036.1"/>
    </source>
</evidence>